<dbReference type="RefSeq" id="WP_212780831.1">
    <property type="nucleotide sequence ID" value="NZ_BMAY01000006.1"/>
</dbReference>
<protein>
    <submittedName>
        <fullName evidence="2">GNAT family acetyltransferase</fullName>
    </submittedName>
</protein>
<dbReference type="PROSITE" id="PS51186">
    <property type="entry name" value="GNAT"/>
    <property type="match status" value="1"/>
</dbReference>
<feature type="domain" description="N-acetyltransferase" evidence="1">
    <location>
        <begin position="1"/>
        <end position="167"/>
    </location>
</feature>
<dbReference type="GO" id="GO:0016747">
    <property type="term" value="F:acyltransferase activity, transferring groups other than amino-acyl groups"/>
    <property type="evidence" value="ECO:0007669"/>
    <property type="project" value="InterPro"/>
</dbReference>
<dbReference type="Pfam" id="PF00583">
    <property type="entry name" value="Acetyltransf_1"/>
    <property type="match status" value="1"/>
</dbReference>
<name>A0A916QH07_9LACO</name>
<sequence length="167" mass="18732">MELRLVKPNELDQAMAIINDAKQHLADQGVDQWQTGYPDEGHIKADIDKKAAYFVTDGIDLLGYVCADFSGEPAYEKLQGTWQTSDQYVVIHRLAFSEKARGRGLSSTVFQLVEKLALASGVTALRVDTDPENYKMQHIIEKNGFSYRGRIWFDGGEKVAYDKVLTA</sequence>
<evidence type="ECO:0000313" key="3">
    <source>
        <dbReference type="Proteomes" id="UP000677218"/>
    </source>
</evidence>
<dbReference type="InterPro" id="IPR016181">
    <property type="entry name" value="Acyl_CoA_acyltransferase"/>
</dbReference>
<dbReference type="CDD" id="cd04301">
    <property type="entry name" value="NAT_SF"/>
    <property type="match status" value="1"/>
</dbReference>
<reference evidence="2" key="1">
    <citation type="submission" date="2020-08" db="EMBL/GenBank/DDBJ databases">
        <title>Taxonomic study for Lactobacillus species isolated from hardwood bark.</title>
        <authorList>
            <person name="Tohno M."/>
            <person name="Tanizawa Y."/>
        </authorList>
    </citation>
    <scope>NUCLEOTIDE SEQUENCE</scope>
    <source>
        <strain evidence="2">B40</strain>
    </source>
</reference>
<dbReference type="EMBL" id="BMAY01000006">
    <property type="protein sequence ID" value="GFZ27139.1"/>
    <property type="molecule type" value="Genomic_DNA"/>
</dbReference>
<accession>A0A916QH07</accession>
<comment type="caution">
    <text evidence="2">The sequence shown here is derived from an EMBL/GenBank/DDBJ whole genome shotgun (WGS) entry which is preliminary data.</text>
</comment>
<dbReference type="SUPFAM" id="SSF55729">
    <property type="entry name" value="Acyl-CoA N-acyltransferases (Nat)"/>
    <property type="match status" value="1"/>
</dbReference>
<proteinExistence type="predicted"/>
<evidence type="ECO:0000259" key="1">
    <source>
        <dbReference type="PROSITE" id="PS51186"/>
    </source>
</evidence>
<gene>
    <name evidence="2" type="ORF">LCB40_10190</name>
</gene>
<dbReference type="AlphaFoldDB" id="A0A916QH07"/>
<evidence type="ECO:0000313" key="2">
    <source>
        <dbReference type="EMBL" id="GFZ27139.1"/>
    </source>
</evidence>
<dbReference type="Gene3D" id="3.40.630.30">
    <property type="match status" value="1"/>
</dbReference>
<keyword evidence="3" id="KW-1185">Reference proteome</keyword>
<organism evidence="2 3">
    <name type="scientific">Lactobacillus corticis</name>
    <dbReference type="NCBI Taxonomy" id="2201249"/>
    <lineage>
        <taxon>Bacteria</taxon>
        <taxon>Bacillati</taxon>
        <taxon>Bacillota</taxon>
        <taxon>Bacilli</taxon>
        <taxon>Lactobacillales</taxon>
        <taxon>Lactobacillaceae</taxon>
        <taxon>Lactobacillus</taxon>
    </lineage>
</organism>
<dbReference type="Proteomes" id="UP000677218">
    <property type="component" value="Unassembled WGS sequence"/>
</dbReference>
<dbReference type="InterPro" id="IPR000182">
    <property type="entry name" value="GNAT_dom"/>
</dbReference>